<dbReference type="RefSeq" id="WP_153302848.1">
    <property type="nucleotide sequence ID" value="NZ_LT796768.1"/>
</dbReference>
<gene>
    <name evidence="1" type="ORF">SAMN06295964_0490</name>
</gene>
<dbReference type="EMBL" id="LT796768">
    <property type="protein sequence ID" value="SKB04152.1"/>
    <property type="molecule type" value="Genomic_DNA"/>
</dbReference>
<dbReference type="Proteomes" id="UP000191040">
    <property type="component" value="Chromosome I"/>
</dbReference>
<dbReference type="STRING" id="1736691.SAMN06295964_0490"/>
<evidence type="ECO:0000313" key="1">
    <source>
        <dbReference type="EMBL" id="SKB04152.1"/>
    </source>
</evidence>
<organism evidence="1 2">
    <name type="scientific">Aeromicrobium choanae</name>
    <dbReference type="NCBI Taxonomy" id="1736691"/>
    <lineage>
        <taxon>Bacteria</taxon>
        <taxon>Bacillati</taxon>
        <taxon>Actinomycetota</taxon>
        <taxon>Actinomycetes</taxon>
        <taxon>Propionibacteriales</taxon>
        <taxon>Nocardioidaceae</taxon>
        <taxon>Aeromicrobium</taxon>
    </lineage>
</organism>
<dbReference type="OrthoDB" id="5117676at2"/>
<dbReference type="AlphaFoldDB" id="A0A1T4YQU6"/>
<proteinExistence type="predicted"/>
<evidence type="ECO:0000313" key="2">
    <source>
        <dbReference type="Proteomes" id="UP000191040"/>
    </source>
</evidence>
<sequence>MPASTSPTRRARVPVEHRILGLDRRSFPPALFVIAVFLVATVVVPRINDAIEWDDPVGAGEELALTDTISLTPATGWNVESGYRVGDGGSAVSSGEATVAGEGVTFDIVPDKFDGTAKELLTQVEKVTTRTSDPTFKVASDPASTTTQSGEVGVIQTYNSVLGDGVIAAFVIDGTGLKITAYGPPAQMRVAADEIDDMIASIRSDDADNQDGDAA</sequence>
<name>A0A1T4YQU6_9ACTN</name>
<keyword evidence="2" id="KW-1185">Reference proteome</keyword>
<accession>A0A1T4YQU6</accession>
<protein>
    <submittedName>
        <fullName evidence="1">Uncharacterized protein</fullName>
    </submittedName>
</protein>
<reference evidence="2" key="1">
    <citation type="submission" date="2017-02" db="EMBL/GenBank/DDBJ databases">
        <authorList>
            <person name="Varghese N."/>
            <person name="Submissions S."/>
        </authorList>
    </citation>
    <scope>NUCLEOTIDE SEQUENCE [LARGE SCALE GENOMIC DNA]</scope>
    <source>
        <strain evidence="2">9H-4</strain>
    </source>
</reference>